<feature type="compositionally biased region" description="Gly residues" evidence="1">
    <location>
        <begin position="547"/>
        <end position="557"/>
    </location>
</feature>
<feature type="compositionally biased region" description="Pro residues" evidence="1">
    <location>
        <begin position="610"/>
        <end position="622"/>
    </location>
</feature>
<keyword evidence="2" id="KW-1133">Transmembrane helix</keyword>
<feature type="transmembrane region" description="Helical" evidence="2">
    <location>
        <begin position="178"/>
        <end position="206"/>
    </location>
</feature>
<evidence type="ECO:0008006" key="5">
    <source>
        <dbReference type="Google" id="ProtNLM"/>
    </source>
</evidence>
<accession>A0A1N7L1X8</accession>
<proteinExistence type="predicted"/>
<evidence type="ECO:0000256" key="1">
    <source>
        <dbReference type="SAM" id="MobiDB-lite"/>
    </source>
</evidence>
<feature type="transmembrane region" description="Helical" evidence="2">
    <location>
        <begin position="12"/>
        <end position="33"/>
    </location>
</feature>
<name>A0A1N7L1X8_9RHOB</name>
<dbReference type="RefSeq" id="WP_076364233.1">
    <property type="nucleotide sequence ID" value="NZ_FTOM01000002.1"/>
</dbReference>
<feature type="transmembrane region" description="Helical" evidence="2">
    <location>
        <begin position="88"/>
        <end position="108"/>
    </location>
</feature>
<dbReference type="STRING" id="407234.SAMN05421795_102448"/>
<keyword evidence="2" id="KW-0472">Membrane</keyword>
<sequence length="643" mass="66410">MGGHERASPVAVLALGLGIIVLLGGMGLAAGGLNLAKHEGDTLHLADMVLRMAEFGQWPHLDFMTPIGVLAVAPIAGLVALGLGIGHAVIVAQILLALLLLAAMLRTAESRLEGIWPWVVTGYTMILCLALVHGLSEPAVSVSMHYNRWAWAVAYVVVPLAILPPLGGARPWVDGVLIGLGMSVLALLKVTFFVGLAPAVIVALLARGEGRMILAALVTGLVPVAILTLLAGVGFWPAYIGDLLEVTHSAIRTDPGPDFVTVVAGPAGLMASLLALATVILLRSNGRMVEGLAVLVLTPGLYYITWQNFGNDPQWLVLMAAIAGMSAPEGGGRNTVGMGLRGSLGVLAVMALTLSAPSALNMAWSPMRHLSADLKTLTPMLPGRPRHDDLRIQEWRLYQVDAQVPLDTPGTPFASYAPRAERPEPPVLNGETLPTCTLLTGYSAVYETMDREIVALTRPGARVLLADLLTGLWMFGDVAPVPRAAIWYYGGTPGLAQADYVAVPLCPMTELARSEFLKAAAAEGWRLVEVARTQTMILLRPEKPGRAGSGMAAGGAGVAVAPPDPGPPAAALPGAAPGSSGGMAPSGVDAPDAGMSDAGMPETGTSGPVPDLPATPAAPVPALPGLVAPEFPSRDLAPPPGAQ</sequence>
<keyword evidence="4" id="KW-1185">Reference proteome</keyword>
<organism evidence="3 4">
    <name type="scientific">Phaeovulum vinaykumarii</name>
    <dbReference type="NCBI Taxonomy" id="407234"/>
    <lineage>
        <taxon>Bacteria</taxon>
        <taxon>Pseudomonadati</taxon>
        <taxon>Pseudomonadota</taxon>
        <taxon>Alphaproteobacteria</taxon>
        <taxon>Rhodobacterales</taxon>
        <taxon>Paracoccaceae</taxon>
        <taxon>Phaeovulum</taxon>
    </lineage>
</organism>
<feature type="transmembrane region" description="Helical" evidence="2">
    <location>
        <begin position="148"/>
        <end position="166"/>
    </location>
</feature>
<dbReference type="AlphaFoldDB" id="A0A1N7L1X8"/>
<dbReference type="Proteomes" id="UP000186098">
    <property type="component" value="Unassembled WGS sequence"/>
</dbReference>
<dbReference type="OrthoDB" id="7993201at2"/>
<evidence type="ECO:0000256" key="2">
    <source>
        <dbReference type="SAM" id="Phobius"/>
    </source>
</evidence>
<gene>
    <name evidence="3" type="ORF">SAMN05421795_102448</name>
</gene>
<reference evidence="4" key="1">
    <citation type="submission" date="2017-01" db="EMBL/GenBank/DDBJ databases">
        <authorList>
            <person name="Varghese N."/>
            <person name="Submissions S."/>
        </authorList>
    </citation>
    <scope>NUCLEOTIDE SEQUENCE [LARGE SCALE GENOMIC DNA]</scope>
    <source>
        <strain evidence="4">DSM 18714</strain>
    </source>
</reference>
<dbReference type="EMBL" id="FTOM01000002">
    <property type="protein sequence ID" value="SIS67858.1"/>
    <property type="molecule type" value="Genomic_DNA"/>
</dbReference>
<feature type="transmembrane region" description="Helical" evidence="2">
    <location>
        <begin position="213"/>
        <end position="239"/>
    </location>
</feature>
<feature type="transmembrane region" description="Helical" evidence="2">
    <location>
        <begin position="114"/>
        <end position="136"/>
    </location>
</feature>
<keyword evidence="2" id="KW-0812">Transmembrane</keyword>
<feature type="region of interest" description="Disordered" evidence="1">
    <location>
        <begin position="541"/>
        <end position="643"/>
    </location>
</feature>
<feature type="transmembrane region" description="Helical" evidence="2">
    <location>
        <begin position="63"/>
        <end position="81"/>
    </location>
</feature>
<feature type="transmembrane region" description="Helical" evidence="2">
    <location>
        <begin position="289"/>
        <end position="309"/>
    </location>
</feature>
<feature type="transmembrane region" description="Helical" evidence="2">
    <location>
        <begin position="259"/>
        <end position="282"/>
    </location>
</feature>
<feature type="compositionally biased region" description="Low complexity" evidence="1">
    <location>
        <begin position="571"/>
        <end position="587"/>
    </location>
</feature>
<evidence type="ECO:0000313" key="4">
    <source>
        <dbReference type="Proteomes" id="UP000186098"/>
    </source>
</evidence>
<protein>
    <recommendedName>
        <fullName evidence="5">DUF2029 domain-containing protein</fullName>
    </recommendedName>
</protein>
<evidence type="ECO:0000313" key="3">
    <source>
        <dbReference type="EMBL" id="SIS67858.1"/>
    </source>
</evidence>